<accession>A0ABS3J296</accession>
<evidence type="ECO:0000313" key="3">
    <source>
        <dbReference type="EMBL" id="MBO0903232.1"/>
    </source>
</evidence>
<dbReference type="InterPro" id="IPR010879">
    <property type="entry name" value="DUF1508"/>
</dbReference>
<organism evidence="3 4">
    <name type="scientific">Jiella sonneratiae</name>
    <dbReference type="NCBI Taxonomy" id="2816856"/>
    <lineage>
        <taxon>Bacteria</taxon>
        <taxon>Pseudomonadati</taxon>
        <taxon>Pseudomonadota</taxon>
        <taxon>Alphaproteobacteria</taxon>
        <taxon>Hyphomicrobiales</taxon>
        <taxon>Aurantimonadaceae</taxon>
        <taxon>Jiella</taxon>
    </lineage>
</organism>
<evidence type="ECO:0000256" key="1">
    <source>
        <dbReference type="SAM" id="MobiDB-lite"/>
    </source>
</evidence>
<gene>
    <name evidence="3" type="ORF">J1C47_06225</name>
</gene>
<dbReference type="Proteomes" id="UP000664288">
    <property type="component" value="Unassembled WGS sequence"/>
</dbReference>
<comment type="caution">
    <text evidence="3">The sequence shown here is derived from an EMBL/GenBank/DDBJ whole genome shotgun (WGS) entry which is preliminary data.</text>
</comment>
<name>A0ABS3J296_9HYPH</name>
<dbReference type="Pfam" id="PF07411">
    <property type="entry name" value="DUF1508"/>
    <property type="match status" value="1"/>
</dbReference>
<proteinExistence type="predicted"/>
<dbReference type="SUPFAM" id="SSF160113">
    <property type="entry name" value="YegP-like"/>
    <property type="match status" value="1"/>
</dbReference>
<feature type="domain" description="DUF1508" evidence="2">
    <location>
        <begin position="48"/>
        <end position="92"/>
    </location>
</feature>
<evidence type="ECO:0000313" key="4">
    <source>
        <dbReference type="Proteomes" id="UP000664288"/>
    </source>
</evidence>
<sequence length="96" mass="10834">MRDEDIDFGDIPEFDASFWASDDAAPPADNSPRPQSGPASYTFEVYEDRSGEYRVRFMFNSEVVFSTTSYRTKSDAHRGIETIKRHMAEAGTIGID</sequence>
<dbReference type="InterPro" id="IPR036913">
    <property type="entry name" value="YegP-like_sf"/>
</dbReference>
<evidence type="ECO:0000259" key="2">
    <source>
        <dbReference type="Pfam" id="PF07411"/>
    </source>
</evidence>
<feature type="compositionally biased region" description="Low complexity" evidence="1">
    <location>
        <begin position="20"/>
        <end position="34"/>
    </location>
</feature>
<feature type="region of interest" description="Disordered" evidence="1">
    <location>
        <begin position="20"/>
        <end position="40"/>
    </location>
</feature>
<keyword evidence="4" id="KW-1185">Reference proteome</keyword>
<reference evidence="3 4" key="1">
    <citation type="submission" date="2021-03" db="EMBL/GenBank/DDBJ databases">
        <title>Whole genome sequence of Jiella sp. MQZ13P-4.</title>
        <authorList>
            <person name="Tuo L."/>
        </authorList>
    </citation>
    <scope>NUCLEOTIDE SEQUENCE [LARGE SCALE GENOMIC DNA]</scope>
    <source>
        <strain evidence="3 4">MQZ13P-4</strain>
    </source>
</reference>
<dbReference type="Gene3D" id="2.30.29.80">
    <property type="match status" value="1"/>
</dbReference>
<protein>
    <submittedName>
        <fullName evidence="3">DUF1508 domain-containing protein</fullName>
    </submittedName>
</protein>
<dbReference type="EMBL" id="JAFMPY010000005">
    <property type="protein sequence ID" value="MBO0903232.1"/>
    <property type="molecule type" value="Genomic_DNA"/>
</dbReference>